<evidence type="ECO:0000313" key="3">
    <source>
        <dbReference type="EMBL" id="MBB5055965.1"/>
    </source>
</evidence>
<dbReference type="PANTHER" id="PTHR12598:SF0">
    <property type="entry name" value="COPPER HOMEOSTASIS PROTEIN CUTC HOMOLOG"/>
    <property type="match status" value="1"/>
</dbReference>
<dbReference type="InterPro" id="IPR005627">
    <property type="entry name" value="CutC-like"/>
</dbReference>
<dbReference type="Pfam" id="PF03932">
    <property type="entry name" value="CutC"/>
    <property type="match status" value="1"/>
</dbReference>
<dbReference type="HAMAP" id="MF_00795">
    <property type="entry name" value="CutC"/>
    <property type="match status" value="1"/>
</dbReference>
<comment type="caution">
    <text evidence="3">The sequence shown here is derived from an EMBL/GenBank/DDBJ whole genome shotgun (WGS) entry which is preliminary data.</text>
</comment>
<comment type="similarity">
    <text evidence="1 2">Belongs to the CutC family.</text>
</comment>
<reference evidence="3 4" key="1">
    <citation type="submission" date="2020-08" db="EMBL/GenBank/DDBJ databases">
        <title>Genomic Encyclopedia of Type Strains, Phase IV (KMG-V): Genome sequencing to study the core and pangenomes of soil and plant-associated prokaryotes.</title>
        <authorList>
            <person name="Whitman W."/>
        </authorList>
    </citation>
    <scope>NUCLEOTIDE SEQUENCE [LARGE SCALE GENOMIC DNA]</scope>
    <source>
        <strain evidence="3 4">M8UP14</strain>
    </source>
</reference>
<dbReference type="GO" id="GO:0005737">
    <property type="term" value="C:cytoplasm"/>
    <property type="evidence" value="ECO:0007669"/>
    <property type="project" value="UniProtKB-SubCell"/>
</dbReference>
<dbReference type="InterPro" id="IPR036822">
    <property type="entry name" value="CutC-like_dom_sf"/>
</dbReference>
<evidence type="ECO:0000313" key="4">
    <source>
        <dbReference type="Proteomes" id="UP000540989"/>
    </source>
</evidence>
<proteinExistence type="inferred from homology"/>
<keyword evidence="2" id="KW-0963">Cytoplasm</keyword>
<dbReference type="RefSeq" id="WP_221312447.1">
    <property type="nucleotide sequence ID" value="NZ_JACHIP010000001.1"/>
</dbReference>
<protein>
    <recommendedName>
        <fullName evidence="2">PF03932 family protein CutC</fullName>
    </recommendedName>
</protein>
<comment type="caution">
    <text evidence="2">Once thought to be involved in copper homeostasis, experiments in E.coli have shown this is not the case.</text>
</comment>
<name>A0A7W7Z9W6_9BACT</name>
<sequence>MRKIVFELCAETIDACLAAKEGGANRIELCSALSEGGLTPSHGLLSYAVAQSGLPVHVLIRPRGGDFVYSAAEIAVMCTDIEHAKLCGASGVVLGILRPDATVDVEATQAMVKMARPMEVTFHRAFDVTSSLPQALEDVITSGCERVLTSGGERDVMVGVHSLAALVEQAAGRIEIAVGGGLRIQNAASLSQTIGAQHFHGSLRRKTSAHTVSTADDAIDDSEALGFDYTVDAAEIRTMIDLLQNA</sequence>
<organism evidence="3 4">
    <name type="scientific">Granulicella aggregans</name>
    <dbReference type="NCBI Taxonomy" id="474949"/>
    <lineage>
        <taxon>Bacteria</taxon>
        <taxon>Pseudomonadati</taxon>
        <taxon>Acidobacteriota</taxon>
        <taxon>Terriglobia</taxon>
        <taxon>Terriglobales</taxon>
        <taxon>Acidobacteriaceae</taxon>
        <taxon>Granulicella</taxon>
    </lineage>
</organism>
<evidence type="ECO:0000256" key="2">
    <source>
        <dbReference type="HAMAP-Rule" id="MF_00795"/>
    </source>
</evidence>
<dbReference type="EMBL" id="JACHIP010000001">
    <property type="protein sequence ID" value="MBB5055965.1"/>
    <property type="molecule type" value="Genomic_DNA"/>
</dbReference>
<accession>A0A7W7Z9W6</accession>
<dbReference type="SUPFAM" id="SSF110395">
    <property type="entry name" value="CutC-like"/>
    <property type="match status" value="1"/>
</dbReference>
<dbReference type="GO" id="GO:0005507">
    <property type="term" value="F:copper ion binding"/>
    <property type="evidence" value="ECO:0007669"/>
    <property type="project" value="TreeGrafter"/>
</dbReference>
<dbReference type="Gene3D" id="3.20.20.380">
    <property type="entry name" value="Copper homeostasis (CutC) domain"/>
    <property type="match status" value="1"/>
</dbReference>
<dbReference type="Proteomes" id="UP000540989">
    <property type="component" value="Unassembled WGS sequence"/>
</dbReference>
<dbReference type="AlphaFoldDB" id="A0A7W7Z9W6"/>
<comment type="subcellular location">
    <subcellularLocation>
        <location evidence="2">Cytoplasm</location>
    </subcellularLocation>
</comment>
<evidence type="ECO:0000256" key="1">
    <source>
        <dbReference type="ARBA" id="ARBA00007768"/>
    </source>
</evidence>
<dbReference type="PANTHER" id="PTHR12598">
    <property type="entry name" value="COPPER HOMEOSTASIS PROTEIN CUTC"/>
    <property type="match status" value="1"/>
</dbReference>
<gene>
    <name evidence="2" type="primary">cutC</name>
    <name evidence="3" type="ORF">HDF16_000634</name>
</gene>
<keyword evidence="4" id="KW-1185">Reference proteome</keyword>